<dbReference type="PANTHER" id="PTHR36720:SF1">
    <property type="entry name" value="TAF RNA POLYMERASE I SUBUNIT A"/>
    <property type="match status" value="1"/>
</dbReference>
<dbReference type="OrthoDB" id="1899337at2759"/>
<proteinExistence type="predicted"/>
<name>A0A5J9TKA3_9POAL</name>
<dbReference type="Gramene" id="TVU11856">
    <property type="protein sequence ID" value="TVU11856"/>
    <property type="gene ID" value="EJB05_45465"/>
</dbReference>
<dbReference type="PANTHER" id="PTHR36720">
    <property type="entry name" value="TAF RNA POLYMERASE I SUBUNIT A"/>
    <property type="match status" value="1"/>
</dbReference>
<protein>
    <submittedName>
        <fullName evidence="2">Uncharacterized protein</fullName>
    </submittedName>
</protein>
<accession>A0A5J9TKA3</accession>
<dbReference type="InterPro" id="IPR039495">
    <property type="entry name" value="TAF1A"/>
</dbReference>
<comment type="caution">
    <text evidence="2">The sequence shown here is derived from an EMBL/GenBank/DDBJ whole genome shotgun (WGS) entry which is preliminary data.</text>
</comment>
<sequence>MARMTLPPSPSPLVAVKRDPDAAEPGVHTPAPPPRKRRRVKGRQPVTPTQLPLSPFLTPQTVPSSASVSGPTPSPATATASVKTEPDVDAGAAAGAGGRPGHGTSIPTRGPRRRSPPPFGSTVAASEGPSTSSRARTGGATRPASSPRSSAAPESQALSRRPAACSCGVKPSSRSRFYLRTQKLFDVWMRKLIWFPTSPKKHLVKLELALFYLSQGNIDNAYNATRTLVAKDGLQTEPILNLIHGLISYDKWYSGLPKDMQVEEFDVYNESCTTSMASDGYEQSDLLDSSEVSIGVHDVSLPACSSESSINNEGIDRKMNRRPSFVYPKVESDTLNESMIDKDFRSIFLNNSDGPACGLDKSLLPLRLKLATGTSSDCFDSYWRYKSAPNAFYEDAEKCLRVALHSNPPVMAALLPLIQLLLLGDKMKVALNELEMICSISSTALPFRLRGRLLEYFDQNQVHTISSCYEESLRRDPACSYSIEKLITIHRKGDCKLLAAKAACASHMFGPEFPYVKAVGSYLAKQKAPDEISFVARNMQNSVKLLHTLEKLTS</sequence>
<organism evidence="2 3">
    <name type="scientific">Eragrostis curvula</name>
    <name type="common">weeping love grass</name>
    <dbReference type="NCBI Taxonomy" id="38414"/>
    <lineage>
        <taxon>Eukaryota</taxon>
        <taxon>Viridiplantae</taxon>
        <taxon>Streptophyta</taxon>
        <taxon>Embryophyta</taxon>
        <taxon>Tracheophyta</taxon>
        <taxon>Spermatophyta</taxon>
        <taxon>Magnoliopsida</taxon>
        <taxon>Liliopsida</taxon>
        <taxon>Poales</taxon>
        <taxon>Poaceae</taxon>
        <taxon>PACMAD clade</taxon>
        <taxon>Chloridoideae</taxon>
        <taxon>Eragrostideae</taxon>
        <taxon>Eragrostidinae</taxon>
        <taxon>Eragrostis</taxon>
    </lineage>
</organism>
<keyword evidence="3" id="KW-1185">Reference proteome</keyword>
<feature type="compositionally biased region" description="Low complexity" evidence="1">
    <location>
        <begin position="142"/>
        <end position="153"/>
    </location>
</feature>
<evidence type="ECO:0000313" key="3">
    <source>
        <dbReference type="Proteomes" id="UP000324897"/>
    </source>
</evidence>
<dbReference type="AlphaFoldDB" id="A0A5J9TKA3"/>
<dbReference type="GO" id="GO:0000120">
    <property type="term" value="C:RNA polymerase I transcription regulator complex"/>
    <property type="evidence" value="ECO:0007669"/>
    <property type="project" value="InterPro"/>
</dbReference>
<dbReference type="GO" id="GO:0006360">
    <property type="term" value="P:transcription by RNA polymerase I"/>
    <property type="evidence" value="ECO:0007669"/>
    <property type="project" value="InterPro"/>
</dbReference>
<dbReference type="EMBL" id="RWGY01000039">
    <property type="protein sequence ID" value="TVU11856.1"/>
    <property type="molecule type" value="Genomic_DNA"/>
</dbReference>
<evidence type="ECO:0000256" key="1">
    <source>
        <dbReference type="SAM" id="MobiDB-lite"/>
    </source>
</evidence>
<feature type="region of interest" description="Disordered" evidence="1">
    <location>
        <begin position="1"/>
        <end position="171"/>
    </location>
</feature>
<feature type="compositionally biased region" description="Polar residues" evidence="1">
    <location>
        <begin position="47"/>
        <end position="82"/>
    </location>
</feature>
<reference evidence="2 3" key="1">
    <citation type="journal article" date="2019" name="Sci. Rep.">
        <title>A high-quality genome of Eragrostis curvula grass provides insights into Poaceae evolution and supports new strategies to enhance forage quality.</title>
        <authorList>
            <person name="Carballo J."/>
            <person name="Santos B.A.C.M."/>
            <person name="Zappacosta D."/>
            <person name="Garbus I."/>
            <person name="Selva J.P."/>
            <person name="Gallo C.A."/>
            <person name="Diaz A."/>
            <person name="Albertini E."/>
            <person name="Caccamo M."/>
            <person name="Echenique V."/>
        </authorList>
    </citation>
    <scope>NUCLEOTIDE SEQUENCE [LARGE SCALE GENOMIC DNA]</scope>
    <source>
        <strain evidence="3">cv. Victoria</strain>
        <tissue evidence="2">Leaf</tissue>
    </source>
</reference>
<gene>
    <name evidence="2" type="ORF">EJB05_45465</name>
</gene>
<dbReference type="Proteomes" id="UP000324897">
    <property type="component" value="Chromosome 3"/>
</dbReference>
<dbReference type="Pfam" id="PF14929">
    <property type="entry name" value="TAF1_subA"/>
    <property type="match status" value="1"/>
</dbReference>
<evidence type="ECO:0000313" key="2">
    <source>
        <dbReference type="EMBL" id="TVU11856.1"/>
    </source>
</evidence>